<reference evidence="1" key="2">
    <citation type="journal article" date="2023" name="BMC Genomics">
        <title>Pest status, molecular evolution, and epigenetic factors derived from the genome assembly of Frankliniella fusca, a thysanopteran phytovirus vector.</title>
        <authorList>
            <person name="Catto M.A."/>
            <person name="Labadie P.E."/>
            <person name="Jacobson A.L."/>
            <person name="Kennedy G.G."/>
            <person name="Srinivasan R."/>
            <person name="Hunt B.G."/>
        </authorList>
    </citation>
    <scope>NUCLEOTIDE SEQUENCE</scope>
    <source>
        <strain evidence="1">PL_HMW_Pooled</strain>
    </source>
</reference>
<comment type="caution">
    <text evidence="1">The sequence shown here is derived from an EMBL/GenBank/DDBJ whole genome shotgun (WGS) entry which is preliminary data.</text>
</comment>
<gene>
    <name evidence="1" type="ORF">KUF71_004055</name>
</gene>
<name>A0AAE1GVN1_9NEOP</name>
<protein>
    <submittedName>
        <fullName evidence="1">Proline dehydrogenase 1, mitochondrial</fullName>
    </submittedName>
</protein>
<dbReference type="Proteomes" id="UP001219518">
    <property type="component" value="Unassembled WGS sequence"/>
</dbReference>
<proteinExistence type="predicted"/>
<reference evidence="1" key="1">
    <citation type="submission" date="2021-07" db="EMBL/GenBank/DDBJ databases">
        <authorList>
            <person name="Catto M.A."/>
            <person name="Jacobson A."/>
            <person name="Kennedy G."/>
            <person name="Labadie P."/>
            <person name="Hunt B.G."/>
            <person name="Srinivasan R."/>
        </authorList>
    </citation>
    <scope>NUCLEOTIDE SEQUENCE</scope>
    <source>
        <strain evidence="1">PL_HMW_Pooled</strain>
        <tissue evidence="1">Head</tissue>
    </source>
</reference>
<accession>A0AAE1GVN1</accession>
<keyword evidence="2" id="KW-1185">Reference proteome</keyword>
<dbReference type="EMBL" id="JAHWGI010000148">
    <property type="protein sequence ID" value="KAK3910181.1"/>
    <property type="molecule type" value="Genomic_DNA"/>
</dbReference>
<evidence type="ECO:0000313" key="2">
    <source>
        <dbReference type="Proteomes" id="UP001219518"/>
    </source>
</evidence>
<sequence length="64" mass="7087">MITYTQLLMTKCGPDTRLLVGRVHTSWLLGESLLLIAVCIYPPTPASLLEVVHLPLSLEDLGQR</sequence>
<organism evidence="1 2">
    <name type="scientific">Frankliniella fusca</name>
    <dbReference type="NCBI Taxonomy" id="407009"/>
    <lineage>
        <taxon>Eukaryota</taxon>
        <taxon>Metazoa</taxon>
        <taxon>Ecdysozoa</taxon>
        <taxon>Arthropoda</taxon>
        <taxon>Hexapoda</taxon>
        <taxon>Insecta</taxon>
        <taxon>Pterygota</taxon>
        <taxon>Neoptera</taxon>
        <taxon>Paraneoptera</taxon>
        <taxon>Thysanoptera</taxon>
        <taxon>Terebrantia</taxon>
        <taxon>Thripoidea</taxon>
        <taxon>Thripidae</taxon>
        <taxon>Frankliniella</taxon>
    </lineage>
</organism>
<evidence type="ECO:0000313" key="1">
    <source>
        <dbReference type="EMBL" id="KAK3910181.1"/>
    </source>
</evidence>
<dbReference type="AlphaFoldDB" id="A0AAE1GVN1"/>